<evidence type="ECO:0000313" key="1">
    <source>
        <dbReference type="EMBL" id="XBH09314.1"/>
    </source>
</evidence>
<accession>A0AAU7CVD5</accession>
<organism evidence="1">
    <name type="scientific">Edaphobacter paludis</name>
    <dbReference type="NCBI Taxonomy" id="3035702"/>
    <lineage>
        <taxon>Bacteria</taxon>
        <taxon>Pseudomonadati</taxon>
        <taxon>Acidobacteriota</taxon>
        <taxon>Terriglobia</taxon>
        <taxon>Terriglobales</taxon>
        <taxon>Acidobacteriaceae</taxon>
        <taxon>Edaphobacter</taxon>
    </lineage>
</organism>
<sequence>MKPRVDLFRRLALTLPEAVESSHMGHPDFRINDRIFATLSAQERGRGTLKLTIEQQQAFIAEMPTIFEPVQGGWGRMGMTFVDLGHVDEETLKGALITAYNNVKLKQAKKKVPGTTKRAGYSSTRLQ</sequence>
<gene>
    <name evidence="1" type="ORF">P4G45_12580</name>
    <name evidence="2" type="ORF">P8936_12995</name>
</gene>
<dbReference type="EMBL" id="CP121194">
    <property type="protein sequence ID" value="XBH09314.1"/>
    <property type="molecule type" value="Genomic_DNA"/>
</dbReference>
<reference evidence="1" key="1">
    <citation type="submission" date="2023-03" db="EMBL/GenBank/DDBJ databases">
        <title>Edaphobacter sp.</title>
        <authorList>
            <person name="Huber K.J."/>
            <person name="Papendorf J."/>
            <person name="Pilke C."/>
            <person name="Bunk B."/>
            <person name="Sproeer C."/>
            <person name="Pester M."/>
        </authorList>
    </citation>
    <scope>NUCLEOTIDE SEQUENCE</scope>
    <source>
        <strain evidence="1">DSM 109919</strain>
        <strain evidence="2">DSM 109920</strain>
    </source>
</reference>
<dbReference type="RefSeq" id="WP_348266825.1">
    <property type="nucleotide sequence ID" value="NZ_CP121194.1"/>
</dbReference>
<name>A0AAU7CVD5_9BACT</name>
<dbReference type="Gene3D" id="3.90.1150.30">
    <property type="match status" value="1"/>
</dbReference>
<evidence type="ECO:0000313" key="2">
    <source>
        <dbReference type="EMBL" id="XBH12602.1"/>
    </source>
</evidence>
<keyword evidence="1" id="KW-0238">DNA-binding</keyword>
<dbReference type="InterPro" id="IPR038056">
    <property type="entry name" value="YjbR-like_sf"/>
</dbReference>
<protein>
    <submittedName>
        <fullName evidence="1">MmcQ/YjbR family DNA-binding protein</fullName>
    </submittedName>
</protein>
<proteinExistence type="predicted"/>
<dbReference type="Pfam" id="PF04237">
    <property type="entry name" value="YjbR"/>
    <property type="match status" value="1"/>
</dbReference>
<accession>A0AAU7D635</accession>
<dbReference type="AlphaFoldDB" id="A0AAU7CVD5"/>
<dbReference type="SUPFAM" id="SSF142906">
    <property type="entry name" value="YjbR-like"/>
    <property type="match status" value="1"/>
</dbReference>
<dbReference type="GO" id="GO:0003677">
    <property type="term" value="F:DNA binding"/>
    <property type="evidence" value="ECO:0007669"/>
    <property type="project" value="UniProtKB-KW"/>
</dbReference>
<dbReference type="EMBL" id="CP121195">
    <property type="protein sequence ID" value="XBH12602.1"/>
    <property type="molecule type" value="Genomic_DNA"/>
</dbReference>
<dbReference type="KEGG" id="epl:P4G45_12580"/>
<dbReference type="InterPro" id="IPR058532">
    <property type="entry name" value="YjbR/MT2646/Rv2570-like"/>
</dbReference>